<keyword evidence="7 8" id="KW-0349">Heme</keyword>
<keyword evidence="6 8" id="KW-0503">Monooxygenase</keyword>
<dbReference type="InterPro" id="IPR002401">
    <property type="entry name" value="Cyt_P450_E_grp-I"/>
</dbReference>
<dbReference type="PRINTS" id="PR00463">
    <property type="entry name" value="EP450I"/>
</dbReference>
<evidence type="ECO:0000313" key="10">
    <source>
        <dbReference type="EMBL" id="GIY18669.1"/>
    </source>
</evidence>
<comment type="similarity">
    <text evidence="2 8">Belongs to the cytochrome P450 family.</text>
</comment>
<keyword evidence="4 8" id="KW-0560">Oxidoreductase</keyword>
<dbReference type="InterPro" id="IPR017972">
    <property type="entry name" value="Cyt_P450_CS"/>
</dbReference>
<name>A0AAV4RDK9_9ARAC</name>
<dbReference type="GO" id="GO:0006082">
    <property type="term" value="P:organic acid metabolic process"/>
    <property type="evidence" value="ECO:0007669"/>
    <property type="project" value="TreeGrafter"/>
</dbReference>
<organism evidence="10 11">
    <name type="scientific">Caerostris darwini</name>
    <dbReference type="NCBI Taxonomy" id="1538125"/>
    <lineage>
        <taxon>Eukaryota</taxon>
        <taxon>Metazoa</taxon>
        <taxon>Ecdysozoa</taxon>
        <taxon>Arthropoda</taxon>
        <taxon>Chelicerata</taxon>
        <taxon>Arachnida</taxon>
        <taxon>Araneae</taxon>
        <taxon>Araneomorphae</taxon>
        <taxon>Entelegynae</taxon>
        <taxon>Araneoidea</taxon>
        <taxon>Araneidae</taxon>
        <taxon>Caerostris</taxon>
    </lineage>
</organism>
<dbReference type="GO" id="GO:0005506">
    <property type="term" value="F:iron ion binding"/>
    <property type="evidence" value="ECO:0007669"/>
    <property type="project" value="InterPro"/>
</dbReference>
<dbReference type="InterPro" id="IPR050182">
    <property type="entry name" value="Cytochrome_P450_fam2"/>
</dbReference>
<gene>
    <name evidence="10" type="primary">CYP2U1</name>
    <name evidence="10" type="ORF">CDAR_11891</name>
</gene>
<dbReference type="SUPFAM" id="SSF48264">
    <property type="entry name" value="Cytochrome P450"/>
    <property type="match status" value="1"/>
</dbReference>
<comment type="cofactor">
    <cofactor evidence="1 7">
        <name>heme</name>
        <dbReference type="ChEBI" id="CHEBI:30413"/>
    </cofactor>
</comment>
<dbReference type="GO" id="GO:0005737">
    <property type="term" value="C:cytoplasm"/>
    <property type="evidence" value="ECO:0007669"/>
    <property type="project" value="TreeGrafter"/>
</dbReference>
<dbReference type="EMBL" id="BPLQ01005929">
    <property type="protein sequence ID" value="GIY18669.1"/>
    <property type="molecule type" value="Genomic_DNA"/>
</dbReference>
<protein>
    <submittedName>
        <fullName evidence="10">Cytochrome P450 2U1</fullName>
    </submittedName>
</protein>
<keyword evidence="9" id="KW-0812">Transmembrane</keyword>
<dbReference type="PROSITE" id="PS00086">
    <property type="entry name" value="CYTOCHROME_P450"/>
    <property type="match status" value="1"/>
</dbReference>
<dbReference type="GO" id="GO:0020037">
    <property type="term" value="F:heme binding"/>
    <property type="evidence" value="ECO:0007669"/>
    <property type="project" value="InterPro"/>
</dbReference>
<keyword evidence="5 7" id="KW-0408">Iron</keyword>
<reference evidence="10 11" key="1">
    <citation type="submission" date="2021-06" db="EMBL/GenBank/DDBJ databases">
        <title>Caerostris darwini draft genome.</title>
        <authorList>
            <person name="Kono N."/>
            <person name="Arakawa K."/>
        </authorList>
    </citation>
    <scope>NUCLEOTIDE SEQUENCE [LARGE SCALE GENOMIC DNA]</scope>
</reference>
<evidence type="ECO:0000256" key="3">
    <source>
        <dbReference type="ARBA" id="ARBA00022723"/>
    </source>
</evidence>
<feature type="binding site" description="axial binding residue" evidence="7">
    <location>
        <position position="432"/>
    </location>
    <ligand>
        <name>heme</name>
        <dbReference type="ChEBI" id="CHEBI:30413"/>
    </ligand>
    <ligandPart>
        <name>Fe</name>
        <dbReference type="ChEBI" id="CHEBI:18248"/>
    </ligandPart>
</feature>
<accession>A0AAV4RDK9</accession>
<dbReference type="GO" id="GO:0006805">
    <property type="term" value="P:xenobiotic metabolic process"/>
    <property type="evidence" value="ECO:0007669"/>
    <property type="project" value="TreeGrafter"/>
</dbReference>
<evidence type="ECO:0000256" key="5">
    <source>
        <dbReference type="ARBA" id="ARBA00023004"/>
    </source>
</evidence>
<dbReference type="PRINTS" id="PR00385">
    <property type="entry name" value="P450"/>
</dbReference>
<sequence length="486" mass="56508">MEATTLVILAFVVTLIFFLFVRKKNDKLPPGPKGWPIVGYVPYLSSKPHLDFIKLAKTYGPVFSLKLGSQYIIVLNDFHSTKEAFSQDAFIGRPPQSAFETNKETAETGAFTGLPWKEQRRFSLRILRDLGFGKSKLDNMLKEEIDELLQHFEESDGRPMYIRPLLSPSMSNNITALIFGKRLKFDDPDRIMLDKVISEFSAQAGQAAWQFFFPWIRSCLKLYRFGKEGELDYLLKKMREFTKKEIANHEETLDENNVRDYIDGYLLEIRKRNEKAFCKEVLEDMAGSFFGGGSETVRTTIDWLMLTMAAYEDVQEKVQAEIDNVIGRNRSPTWTDHSQMPYTEATIMEMMRWRTIVPINILRYTLWETEVNGYVIPKDTNVMSNLWAIHHNPEYWGQDVEVFRPERFLSDDGESVVKPEYFIPFSMGKRSCPGESFARSEIFLYFVCIMQKFKVTLPDGAIPDFEGELGISLFPRPYEIRFHKRK</sequence>
<proteinExistence type="inferred from homology"/>
<keyword evidence="11" id="KW-1185">Reference proteome</keyword>
<dbReference type="InterPro" id="IPR001128">
    <property type="entry name" value="Cyt_P450"/>
</dbReference>
<dbReference type="Pfam" id="PF00067">
    <property type="entry name" value="p450"/>
    <property type="match status" value="1"/>
</dbReference>
<evidence type="ECO:0000256" key="6">
    <source>
        <dbReference type="ARBA" id="ARBA00023033"/>
    </source>
</evidence>
<evidence type="ECO:0000256" key="2">
    <source>
        <dbReference type="ARBA" id="ARBA00010617"/>
    </source>
</evidence>
<dbReference type="InterPro" id="IPR036396">
    <property type="entry name" value="Cyt_P450_sf"/>
</dbReference>
<keyword evidence="9" id="KW-0472">Membrane</keyword>
<dbReference type="PANTHER" id="PTHR24300">
    <property type="entry name" value="CYTOCHROME P450 508A4-RELATED"/>
    <property type="match status" value="1"/>
</dbReference>
<evidence type="ECO:0000256" key="8">
    <source>
        <dbReference type="RuleBase" id="RU000461"/>
    </source>
</evidence>
<feature type="transmembrane region" description="Helical" evidence="9">
    <location>
        <begin position="6"/>
        <end position="21"/>
    </location>
</feature>
<comment type="caution">
    <text evidence="10">The sequence shown here is derived from an EMBL/GenBank/DDBJ whole genome shotgun (WGS) entry which is preliminary data.</text>
</comment>
<evidence type="ECO:0000313" key="11">
    <source>
        <dbReference type="Proteomes" id="UP001054837"/>
    </source>
</evidence>
<dbReference type="AlphaFoldDB" id="A0AAV4RDK9"/>
<dbReference type="FunFam" id="1.10.630.10:FF:000036">
    <property type="entry name" value="CYtochrome P450 family"/>
    <property type="match status" value="1"/>
</dbReference>
<evidence type="ECO:0000256" key="9">
    <source>
        <dbReference type="SAM" id="Phobius"/>
    </source>
</evidence>
<dbReference type="GO" id="GO:0016712">
    <property type="term" value="F:oxidoreductase activity, acting on paired donors, with incorporation or reduction of molecular oxygen, reduced flavin or flavoprotein as one donor, and incorporation of one atom of oxygen"/>
    <property type="evidence" value="ECO:0007669"/>
    <property type="project" value="TreeGrafter"/>
</dbReference>
<dbReference type="PANTHER" id="PTHR24300:SF375">
    <property type="entry name" value="CYTOCHROME P450 FAMILY"/>
    <property type="match status" value="1"/>
</dbReference>
<keyword evidence="3 7" id="KW-0479">Metal-binding</keyword>
<evidence type="ECO:0000256" key="1">
    <source>
        <dbReference type="ARBA" id="ARBA00001971"/>
    </source>
</evidence>
<dbReference type="Gene3D" id="1.10.630.10">
    <property type="entry name" value="Cytochrome P450"/>
    <property type="match status" value="1"/>
</dbReference>
<dbReference type="Proteomes" id="UP001054837">
    <property type="component" value="Unassembled WGS sequence"/>
</dbReference>
<keyword evidence="9" id="KW-1133">Transmembrane helix</keyword>
<evidence type="ECO:0000256" key="4">
    <source>
        <dbReference type="ARBA" id="ARBA00023002"/>
    </source>
</evidence>
<evidence type="ECO:0000256" key="7">
    <source>
        <dbReference type="PIRSR" id="PIRSR602401-1"/>
    </source>
</evidence>